<feature type="transmembrane region" description="Helical" evidence="1">
    <location>
        <begin position="79"/>
        <end position="97"/>
    </location>
</feature>
<dbReference type="GO" id="GO:0019645">
    <property type="term" value="P:anaerobic electron transport chain"/>
    <property type="evidence" value="ECO:0007669"/>
    <property type="project" value="InterPro"/>
</dbReference>
<feature type="transmembrane region" description="Helical" evidence="1">
    <location>
        <begin position="172"/>
        <end position="200"/>
    </location>
</feature>
<reference evidence="3" key="1">
    <citation type="submission" date="2018-05" db="EMBL/GenBank/DDBJ databases">
        <title>Genome Sequencing of selected type strains of the family Eggerthellaceae.</title>
        <authorList>
            <person name="Danylec N."/>
            <person name="Stoll D.A."/>
            <person name="Doetsch A."/>
            <person name="Huch M."/>
        </authorList>
    </citation>
    <scope>NUCLEOTIDE SEQUENCE [LARGE SCALE GENOMIC DNA]</scope>
    <source>
        <strain evidence="3">DSM 16106</strain>
    </source>
</reference>
<dbReference type="PANTHER" id="PTHR38095">
    <property type="entry name" value="ANAEROBIC DIMETHYL SULFOXIDE REDUCTASE CHAIN YNFH"/>
    <property type="match status" value="1"/>
</dbReference>
<keyword evidence="1" id="KW-0812">Transmembrane</keyword>
<gene>
    <name evidence="2" type="ORF">DMP08_00420</name>
</gene>
<evidence type="ECO:0000313" key="2">
    <source>
        <dbReference type="EMBL" id="RNL48961.1"/>
    </source>
</evidence>
<dbReference type="OrthoDB" id="3172518at2"/>
<dbReference type="InterPro" id="IPR007059">
    <property type="entry name" value="DmsC"/>
</dbReference>
<comment type="caution">
    <text evidence="2">The sequence shown here is derived from an EMBL/GenBank/DDBJ whole genome shotgun (WGS) entry which is preliminary data.</text>
</comment>
<protein>
    <recommendedName>
        <fullName evidence="4">DMSO reductase</fullName>
    </recommendedName>
</protein>
<dbReference type="RefSeq" id="WP_123191043.1">
    <property type="nucleotide sequence ID" value="NZ_QICD01000001.1"/>
</dbReference>
<sequence length="289" mass="30818">METQWPLVIFTLFVCLTCGLLASMSILAIKGQGRDLQMPALITSFASLMIGGIGAFLHLEHWERIFNGFGHITSGITQELIGCVALGIVIVAWFVMLRGDKALPKWLAIVTLVVAVGMVCATAHSYLMPARPAWGLALIAFYLGNACLLGPVALWCLAVLKKDEAVEKTAINLSFFGAIAQLVGDVIYVAACATATIASYGHYLDPTQMTTAPVHVDSLLAVMTTGDAAMMFWLALACAVLALVCALVAKKKVGASKTLMIVAAIVAVATSLLFRVLIYQLGYSVFLLY</sequence>
<dbReference type="GO" id="GO:0005886">
    <property type="term" value="C:plasma membrane"/>
    <property type="evidence" value="ECO:0007669"/>
    <property type="project" value="TreeGrafter"/>
</dbReference>
<feature type="transmembrane region" description="Helical" evidence="1">
    <location>
        <begin position="41"/>
        <end position="59"/>
    </location>
</feature>
<dbReference type="GO" id="GO:0009389">
    <property type="term" value="F:dimethyl sulfoxide reductase activity"/>
    <property type="evidence" value="ECO:0007669"/>
    <property type="project" value="TreeGrafter"/>
</dbReference>
<evidence type="ECO:0008006" key="4">
    <source>
        <dbReference type="Google" id="ProtNLM"/>
    </source>
</evidence>
<dbReference type="Pfam" id="PF04976">
    <property type="entry name" value="DmsC"/>
    <property type="match status" value="1"/>
</dbReference>
<dbReference type="GO" id="GO:0009390">
    <property type="term" value="C:dimethyl sulfoxide reductase complex"/>
    <property type="evidence" value="ECO:0007669"/>
    <property type="project" value="TreeGrafter"/>
</dbReference>
<dbReference type="AlphaFoldDB" id="A0A3N0BLC4"/>
<proteinExistence type="predicted"/>
<name>A0A3N0BLC4_9ACTN</name>
<dbReference type="PANTHER" id="PTHR38095:SF1">
    <property type="entry name" value="ANAEROBIC DIMETHYL SULFOXIDE REDUCTASE CHAIN YNFH"/>
    <property type="match status" value="1"/>
</dbReference>
<accession>A0A3N0BLC4</accession>
<dbReference type="EMBL" id="QICD01000001">
    <property type="protein sequence ID" value="RNL48961.1"/>
    <property type="molecule type" value="Genomic_DNA"/>
</dbReference>
<keyword evidence="3" id="KW-1185">Reference proteome</keyword>
<keyword evidence="1" id="KW-1133">Transmembrane helix</keyword>
<organism evidence="2 3">
    <name type="scientific">Paraeggerthella hongkongensis</name>
    <dbReference type="NCBI Taxonomy" id="230658"/>
    <lineage>
        <taxon>Bacteria</taxon>
        <taxon>Bacillati</taxon>
        <taxon>Actinomycetota</taxon>
        <taxon>Coriobacteriia</taxon>
        <taxon>Eggerthellales</taxon>
        <taxon>Eggerthellaceae</taxon>
        <taxon>Paraeggerthella</taxon>
    </lineage>
</organism>
<evidence type="ECO:0000256" key="1">
    <source>
        <dbReference type="SAM" id="Phobius"/>
    </source>
</evidence>
<feature type="transmembrane region" description="Helical" evidence="1">
    <location>
        <begin position="133"/>
        <end position="160"/>
    </location>
</feature>
<evidence type="ECO:0000313" key="3">
    <source>
        <dbReference type="Proteomes" id="UP000278632"/>
    </source>
</evidence>
<feature type="transmembrane region" description="Helical" evidence="1">
    <location>
        <begin position="106"/>
        <end position="127"/>
    </location>
</feature>
<feature type="transmembrane region" description="Helical" evidence="1">
    <location>
        <begin position="228"/>
        <end position="249"/>
    </location>
</feature>
<dbReference type="Proteomes" id="UP000278632">
    <property type="component" value="Unassembled WGS sequence"/>
</dbReference>
<feature type="transmembrane region" description="Helical" evidence="1">
    <location>
        <begin position="261"/>
        <end position="282"/>
    </location>
</feature>
<keyword evidence="1" id="KW-0472">Membrane</keyword>
<feature type="transmembrane region" description="Helical" evidence="1">
    <location>
        <begin position="6"/>
        <end position="29"/>
    </location>
</feature>